<feature type="domain" description="Mce/MlaD" evidence="3">
    <location>
        <begin position="36"/>
        <end position="111"/>
    </location>
</feature>
<dbReference type="AlphaFoldDB" id="A0A5B1M057"/>
<feature type="transmembrane region" description="Helical" evidence="2">
    <location>
        <begin position="7"/>
        <end position="28"/>
    </location>
</feature>
<dbReference type="InterPro" id="IPR003399">
    <property type="entry name" value="Mce/MlaD"/>
</dbReference>
<dbReference type="RefSeq" id="WP_149751220.1">
    <property type="nucleotide sequence ID" value="NZ_VUJW01000009.1"/>
</dbReference>
<keyword evidence="6" id="KW-1185">Reference proteome</keyword>
<sequence length="372" mass="38716">MRRGVDIVLGFAYIGIGLLVLAGSMAAYQKVFTDDVRVLVEAGDIGNALRPGSEVKYLGVPVGTVDDIRPTADGATLVLDIESDRAGTIPRAAVVRMVPETLFGERYVSIVQEGADDETGLRDGDVLRQDASDEALAVEHVFDSLLPVLTAVEPAELNAALSELASALRGQGAALGDAMVEWGDYLRRLNPEVPALTRGLDRLAEVADTYAEAAPDLLAAMDDLSVVSRTVVERREALEELFGTVTGAAGTTTGWLAPEVGTIVGLSEQSRAVLEVLAHYAPSFPCLGRALTDLIPRTDAALGAGTDEPGLHVELFVVPARSPYGAGDSPALSPGAPPRCPSTGGSTDPAYAALPAWTPLIAGPLSTPEGAR</sequence>
<keyword evidence="2" id="KW-0812">Transmembrane</keyword>
<dbReference type="PANTHER" id="PTHR33371">
    <property type="entry name" value="INTERMEMBRANE PHOSPHOLIPID TRANSPORT SYSTEM BINDING PROTEIN MLAD-RELATED"/>
    <property type="match status" value="1"/>
</dbReference>
<evidence type="ECO:0000313" key="5">
    <source>
        <dbReference type="EMBL" id="KAA1426144.1"/>
    </source>
</evidence>
<feature type="domain" description="Mammalian cell entry C-terminal" evidence="4">
    <location>
        <begin position="120"/>
        <end position="330"/>
    </location>
</feature>
<evidence type="ECO:0000259" key="4">
    <source>
        <dbReference type="Pfam" id="PF11887"/>
    </source>
</evidence>
<evidence type="ECO:0000256" key="2">
    <source>
        <dbReference type="SAM" id="Phobius"/>
    </source>
</evidence>
<evidence type="ECO:0000313" key="6">
    <source>
        <dbReference type="Proteomes" id="UP000324351"/>
    </source>
</evidence>
<dbReference type="NCBIfam" id="TIGR00996">
    <property type="entry name" value="Mtu_fam_mce"/>
    <property type="match status" value="1"/>
</dbReference>
<name>A0A5B1M057_9ACTN</name>
<feature type="region of interest" description="Disordered" evidence="1">
    <location>
        <begin position="327"/>
        <end position="347"/>
    </location>
</feature>
<dbReference type="Pfam" id="PF11887">
    <property type="entry name" value="Mce4_CUP1"/>
    <property type="match status" value="1"/>
</dbReference>
<dbReference type="GO" id="GO:0051701">
    <property type="term" value="P:biological process involved in interaction with host"/>
    <property type="evidence" value="ECO:0007669"/>
    <property type="project" value="TreeGrafter"/>
</dbReference>
<dbReference type="GO" id="GO:0005576">
    <property type="term" value="C:extracellular region"/>
    <property type="evidence" value="ECO:0007669"/>
    <property type="project" value="TreeGrafter"/>
</dbReference>
<evidence type="ECO:0000256" key="1">
    <source>
        <dbReference type="SAM" id="MobiDB-lite"/>
    </source>
</evidence>
<keyword evidence="2" id="KW-1133">Transmembrane helix</keyword>
<reference evidence="5 6" key="1">
    <citation type="submission" date="2019-09" db="EMBL/GenBank/DDBJ databases">
        <title>Nocardioides panacisoli sp. nov., isolated from the soil of a ginseng field.</title>
        <authorList>
            <person name="Cho C."/>
        </authorList>
    </citation>
    <scope>NUCLEOTIDE SEQUENCE [LARGE SCALE GENOMIC DNA]</scope>
    <source>
        <strain evidence="5 6">BN140041</strain>
    </source>
</reference>
<dbReference type="Proteomes" id="UP000324351">
    <property type="component" value="Unassembled WGS sequence"/>
</dbReference>
<proteinExistence type="predicted"/>
<dbReference type="PANTHER" id="PTHR33371:SF19">
    <property type="entry name" value="MCE-FAMILY PROTEIN MCE4A"/>
    <property type="match status" value="1"/>
</dbReference>
<dbReference type="EMBL" id="VUJW01000009">
    <property type="protein sequence ID" value="KAA1426144.1"/>
    <property type="molecule type" value="Genomic_DNA"/>
</dbReference>
<evidence type="ECO:0000259" key="3">
    <source>
        <dbReference type="Pfam" id="PF02470"/>
    </source>
</evidence>
<organism evidence="5 6">
    <name type="scientific">Nocardioides antri</name>
    <dbReference type="NCBI Taxonomy" id="2607659"/>
    <lineage>
        <taxon>Bacteria</taxon>
        <taxon>Bacillati</taxon>
        <taxon>Actinomycetota</taxon>
        <taxon>Actinomycetes</taxon>
        <taxon>Propionibacteriales</taxon>
        <taxon>Nocardioidaceae</taxon>
        <taxon>Nocardioides</taxon>
    </lineage>
</organism>
<dbReference type="InterPro" id="IPR024516">
    <property type="entry name" value="Mce_C"/>
</dbReference>
<dbReference type="Pfam" id="PF02470">
    <property type="entry name" value="MlaD"/>
    <property type="match status" value="1"/>
</dbReference>
<protein>
    <submittedName>
        <fullName evidence="5">MCE family protein</fullName>
    </submittedName>
</protein>
<gene>
    <name evidence="5" type="ORF">F0U47_14620</name>
</gene>
<reference evidence="5 6" key="2">
    <citation type="submission" date="2019-09" db="EMBL/GenBank/DDBJ databases">
        <authorList>
            <person name="Jin C."/>
        </authorList>
    </citation>
    <scope>NUCLEOTIDE SEQUENCE [LARGE SCALE GENOMIC DNA]</scope>
    <source>
        <strain evidence="5 6">BN140041</strain>
    </source>
</reference>
<comment type="caution">
    <text evidence="5">The sequence shown here is derived from an EMBL/GenBank/DDBJ whole genome shotgun (WGS) entry which is preliminary data.</text>
</comment>
<dbReference type="InterPro" id="IPR052336">
    <property type="entry name" value="MlaD_Phospholipid_Transporter"/>
</dbReference>
<keyword evidence="2" id="KW-0472">Membrane</keyword>
<accession>A0A5B1M057</accession>
<dbReference type="InterPro" id="IPR005693">
    <property type="entry name" value="Mce"/>
</dbReference>